<evidence type="ECO:0000256" key="5">
    <source>
        <dbReference type="ARBA" id="ARBA00038359"/>
    </source>
</evidence>
<keyword evidence="3 7" id="KW-1133">Transmembrane helix</keyword>
<dbReference type="Proteomes" id="UP000283895">
    <property type="component" value="Unassembled WGS sequence"/>
</dbReference>
<dbReference type="PANTHER" id="PTHR33048">
    <property type="entry name" value="PTH11-LIKE INTEGRAL MEMBRANE PROTEIN (AFU_ORTHOLOGUE AFUA_5G11245)"/>
    <property type="match status" value="1"/>
</dbReference>
<feature type="region of interest" description="Disordered" evidence="6">
    <location>
        <begin position="280"/>
        <end position="306"/>
    </location>
</feature>
<feature type="transmembrane region" description="Helical" evidence="7">
    <location>
        <begin position="207"/>
        <end position="226"/>
    </location>
</feature>
<proteinExistence type="inferred from homology"/>
<sequence>MFPVERPQQRALILCAIIFSILPTIAVGLRLLARRMSNRKVDASDYMIIAACITVVAYQGLNISCILAAGGGYHVAELGTRFGLQAGPRMFIQMILAQQIIWAVSLGLSKLSILTLYSKVFSVDYFVIASRVTAVVIILWMLVVILGSILICQPVAFNWDQSLNGHCGNAVALWLSHGVLNIVTDLVVLLLPMPYMYSLEMALYKKLVLMVTFSLGLLVVIISAIRLYSLVHVDMADVTYTVPMPIMWSALEPCLAITLACVPLLRPLLGGRYSPTGTAKFGPPTKKVKSRTVTQKGSRQFNRLQDEPSITQLAEDDMDNIEVELGTVAPKNNVKVKEQEI</sequence>
<evidence type="ECO:0000256" key="2">
    <source>
        <dbReference type="ARBA" id="ARBA00022692"/>
    </source>
</evidence>
<keyword evidence="2 7" id="KW-0812">Transmembrane</keyword>
<dbReference type="GO" id="GO:0016020">
    <property type="term" value="C:membrane"/>
    <property type="evidence" value="ECO:0007669"/>
    <property type="project" value="UniProtKB-SubCell"/>
</dbReference>
<keyword evidence="4 7" id="KW-0472">Membrane</keyword>
<feature type="transmembrane region" description="Helical" evidence="7">
    <location>
        <begin position="45"/>
        <end position="70"/>
    </location>
</feature>
<evidence type="ECO:0000256" key="3">
    <source>
        <dbReference type="ARBA" id="ARBA00022989"/>
    </source>
</evidence>
<evidence type="ECO:0000256" key="4">
    <source>
        <dbReference type="ARBA" id="ARBA00023136"/>
    </source>
</evidence>
<evidence type="ECO:0000256" key="1">
    <source>
        <dbReference type="ARBA" id="ARBA00004141"/>
    </source>
</evidence>
<feature type="transmembrane region" description="Helical" evidence="7">
    <location>
        <begin position="171"/>
        <end position="195"/>
    </location>
</feature>
<dbReference type="PANTHER" id="PTHR33048:SF57">
    <property type="entry name" value="INTEGRAL MEMBRANE PROTEIN-RELATED"/>
    <property type="match status" value="1"/>
</dbReference>
<comment type="similarity">
    <text evidence="5">Belongs to the SAT4 family.</text>
</comment>
<feature type="transmembrane region" description="Helical" evidence="7">
    <location>
        <begin position="12"/>
        <end position="33"/>
    </location>
</feature>
<feature type="domain" description="Rhodopsin" evidence="8">
    <location>
        <begin position="29"/>
        <end position="269"/>
    </location>
</feature>
<feature type="transmembrane region" description="Helical" evidence="7">
    <location>
        <begin position="90"/>
        <end position="113"/>
    </location>
</feature>
<gene>
    <name evidence="9" type="ORF">VMCG_06338</name>
</gene>
<comment type="subcellular location">
    <subcellularLocation>
        <location evidence="1">Membrane</location>
        <topology evidence="1">Multi-pass membrane protein</topology>
    </subcellularLocation>
</comment>
<dbReference type="InterPro" id="IPR052337">
    <property type="entry name" value="SAT4-like"/>
</dbReference>
<feature type="transmembrane region" description="Helical" evidence="7">
    <location>
        <begin position="125"/>
        <end position="151"/>
    </location>
</feature>
<feature type="transmembrane region" description="Helical" evidence="7">
    <location>
        <begin position="246"/>
        <end position="265"/>
    </location>
</feature>
<keyword evidence="10" id="KW-1185">Reference proteome</keyword>
<accession>A0A423W8B3</accession>
<protein>
    <recommendedName>
        <fullName evidence="8">Rhodopsin domain-containing protein</fullName>
    </recommendedName>
</protein>
<evidence type="ECO:0000256" key="6">
    <source>
        <dbReference type="SAM" id="MobiDB-lite"/>
    </source>
</evidence>
<organism evidence="9 10">
    <name type="scientific">Cytospora schulzeri</name>
    <dbReference type="NCBI Taxonomy" id="448051"/>
    <lineage>
        <taxon>Eukaryota</taxon>
        <taxon>Fungi</taxon>
        <taxon>Dikarya</taxon>
        <taxon>Ascomycota</taxon>
        <taxon>Pezizomycotina</taxon>
        <taxon>Sordariomycetes</taxon>
        <taxon>Sordariomycetidae</taxon>
        <taxon>Diaporthales</taxon>
        <taxon>Cytosporaceae</taxon>
        <taxon>Cytospora</taxon>
    </lineage>
</organism>
<dbReference type="InterPro" id="IPR049326">
    <property type="entry name" value="Rhodopsin_dom_fungi"/>
</dbReference>
<dbReference type="EMBL" id="LKEA01000023">
    <property type="protein sequence ID" value="ROV99543.1"/>
    <property type="molecule type" value="Genomic_DNA"/>
</dbReference>
<reference evidence="9 10" key="1">
    <citation type="submission" date="2015-09" db="EMBL/GenBank/DDBJ databases">
        <title>Host preference determinants of Valsa canker pathogens revealed by comparative genomics.</title>
        <authorList>
            <person name="Yin Z."/>
            <person name="Huang L."/>
        </authorList>
    </citation>
    <scope>NUCLEOTIDE SEQUENCE [LARGE SCALE GENOMIC DNA]</scope>
    <source>
        <strain evidence="9 10">03-1</strain>
    </source>
</reference>
<feature type="compositionally biased region" description="Polar residues" evidence="6">
    <location>
        <begin position="291"/>
        <end position="306"/>
    </location>
</feature>
<evidence type="ECO:0000256" key="7">
    <source>
        <dbReference type="SAM" id="Phobius"/>
    </source>
</evidence>
<comment type="caution">
    <text evidence="9">The sequence shown here is derived from an EMBL/GenBank/DDBJ whole genome shotgun (WGS) entry which is preliminary data.</text>
</comment>
<dbReference type="OrthoDB" id="5329176at2759"/>
<dbReference type="AlphaFoldDB" id="A0A423W8B3"/>
<evidence type="ECO:0000313" key="9">
    <source>
        <dbReference type="EMBL" id="ROV99543.1"/>
    </source>
</evidence>
<evidence type="ECO:0000259" key="8">
    <source>
        <dbReference type="Pfam" id="PF20684"/>
    </source>
</evidence>
<dbReference type="Pfam" id="PF20684">
    <property type="entry name" value="Fung_rhodopsin"/>
    <property type="match status" value="1"/>
</dbReference>
<evidence type="ECO:0000313" key="10">
    <source>
        <dbReference type="Proteomes" id="UP000283895"/>
    </source>
</evidence>
<name>A0A423W8B3_9PEZI</name>